<dbReference type="InterPro" id="IPR009057">
    <property type="entry name" value="Homeodomain-like_sf"/>
</dbReference>
<protein>
    <submittedName>
        <fullName evidence="5">Helix-turn-helix domain-containing protein</fullName>
    </submittedName>
</protein>
<evidence type="ECO:0000256" key="3">
    <source>
        <dbReference type="ARBA" id="ARBA00023163"/>
    </source>
</evidence>
<dbReference type="PANTHER" id="PTHR43280">
    <property type="entry name" value="ARAC-FAMILY TRANSCRIPTIONAL REGULATOR"/>
    <property type="match status" value="1"/>
</dbReference>
<dbReference type="SUPFAM" id="SSF51182">
    <property type="entry name" value="RmlC-like cupins"/>
    <property type="match status" value="1"/>
</dbReference>
<evidence type="ECO:0000313" key="6">
    <source>
        <dbReference type="Proteomes" id="UP001589774"/>
    </source>
</evidence>
<feature type="domain" description="HTH araC/xylS-type" evidence="4">
    <location>
        <begin position="170"/>
        <end position="268"/>
    </location>
</feature>
<organism evidence="5 6">
    <name type="scientific">Olivibacter oleidegradans</name>
    <dbReference type="NCBI Taxonomy" id="760123"/>
    <lineage>
        <taxon>Bacteria</taxon>
        <taxon>Pseudomonadati</taxon>
        <taxon>Bacteroidota</taxon>
        <taxon>Sphingobacteriia</taxon>
        <taxon>Sphingobacteriales</taxon>
        <taxon>Sphingobacteriaceae</taxon>
        <taxon>Olivibacter</taxon>
    </lineage>
</organism>
<evidence type="ECO:0000256" key="2">
    <source>
        <dbReference type="ARBA" id="ARBA00023125"/>
    </source>
</evidence>
<dbReference type="Proteomes" id="UP001589774">
    <property type="component" value="Unassembled WGS sequence"/>
</dbReference>
<dbReference type="InterPro" id="IPR018062">
    <property type="entry name" value="HTH_AraC-typ_CS"/>
</dbReference>
<dbReference type="RefSeq" id="WP_130857868.1">
    <property type="nucleotide sequence ID" value="NZ_JBHLWO010000002.1"/>
</dbReference>
<proteinExistence type="predicted"/>
<evidence type="ECO:0000313" key="5">
    <source>
        <dbReference type="EMBL" id="MFC0319052.1"/>
    </source>
</evidence>
<name>A0ABV6HJI6_9SPHI</name>
<dbReference type="Gene3D" id="1.10.10.60">
    <property type="entry name" value="Homeodomain-like"/>
    <property type="match status" value="2"/>
</dbReference>
<dbReference type="Pfam" id="PF12833">
    <property type="entry name" value="HTH_18"/>
    <property type="match status" value="1"/>
</dbReference>
<dbReference type="InterPro" id="IPR014710">
    <property type="entry name" value="RmlC-like_jellyroll"/>
</dbReference>
<dbReference type="SMART" id="SM00342">
    <property type="entry name" value="HTH_ARAC"/>
    <property type="match status" value="1"/>
</dbReference>
<evidence type="ECO:0000259" key="4">
    <source>
        <dbReference type="PROSITE" id="PS01124"/>
    </source>
</evidence>
<dbReference type="SUPFAM" id="SSF46689">
    <property type="entry name" value="Homeodomain-like"/>
    <property type="match status" value="2"/>
</dbReference>
<comment type="caution">
    <text evidence="5">The sequence shown here is derived from an EMBL/GenBank/DDBJ whole genome shotgun (WGS) entry which is preliminary data.</text>
</comment>
<keyword evidence="1" id="KW-0805">Transcription regulation</keyword>
<dbReference type="InterPro" id="IPR020449">
    <property type="entry name" value="Tscrpt_reg_AraC-type_HTH"/>
</dbReference>
<evidence type="ECO:0000256" key="1">
    <source>
        <dbReference type="ARBA" id="ARBA00023015"/>
    </source>
</evidence>
<dbReference type="PRINTS" id="PR00032">
    <property type="entry name" value="HTHARAC"/>
</dbReference>
<gene>
    <name evidence="5" type="ORF">ACFFI0_12080</name>
</gene>
<reference evidence="5 6" key="1">
    <citation type="submission" date="2024-09" db="EMBL/GenBank/DDBJ databases">
        <authorList>
            <person name="Sun Q."/>
            <person name="Mori K."/>
        </authorList>
    </citation>
    <scope>NUCLEOTIDE SEQUENCE [LARGE SCALE GENOMIC DNA]</scope>
    <source>
        <strain evidence="5 6">CCM 7765</strain>
    </source>
</reference>
<dbReference type="PROSITE" id="PS01124">
    <property type="entry name" value="HTH_ARAC_FAMILY_2"/>
    <property type="match status" value="1"/>
</dbReference>
<dbReference type="Gene3D" id="2.60.120.10">
    <property type="entry name" value="Jelly Rolls"/>
    <property type="match status" value="1"/>
</dbReference>
<dbReference type="EMBL" id="JBHLWO010000002">
    <property type="protein sequence ID" value="MFC0319052.1"/>
    <property type="molecule type" value="Genomic_DNA"/>
</dbReference>
<sequence>MLACPPVRFEIGTYVGEKVKQLIFDGIIASETTFKPGMSSEWHYHSNPHFSHILSGGSRELREKGTQIQMAGTSLYYYPGIPHQNLNYVQGTRIFNMELTADFFKNYDILIPDESFMFEAQPSINTACLMQIMREIYLNDADTPLSLQQLCLTLNGKSNKREHLFPEWTKKIKSILYDEWDKPLSLHTLAHYLQVHPVTISRYFARYFGCTAGEYLRQIKVEKALILLKSQHATLTEVAYRCGFSDQAHFTKIFKKLTGFTPNQYRKL</sequence>
<keyword evidence="2" id="KW-0238">DNA-binding</keyword>
<keyword evidence="3" id="KW-0804">Transcription</keyword>
<keyword evidence="6" id="KW-1185">Reference proteome</keyword>
<dbReference type="PANTHER" id="PTHR43280:SF2">
    <property type="entry name" value="HTH-TYPE TRANSCRIPTIONAL REGULATOR EXSA"/>
    <property type="match status" value="1"/>
</dbReference>
<dbReference type="PROSITE" id="PS00041">
    <property type="entry name" value="HTH_ARAC_FAMILY_1"/>
    <property type="match status" value="1"/>
</dbReference>
<dbReference type="InterPro" id="IPR011051">
    <property type="entry name" value="RmlC_Cupin_sf"/>
</dbReference>
<accession>A0ABV6HJI6</accession>
<dbReference type="InterPro" id="IPR018060">
    <property type="entry name" value="HTH_AraC"/>
</dbReference>